<feature type="region of interest" description="Disordered" evidence="6">
    <location>
        <begin position="70"/>
        <end position="96"/>
    </location>
</feature>
<keyword evidence="5" id="KW-0175">Coiled coil</keyword>
<evidence type="ECO:0000313" key="10">
    <source>
        <dbReference type="RefSeq" id="XP_020845490.1"/>
    </source>
</evidence>
<feature type="compositionally biased region" description="Basic and acidic residues" evidence="6">
    <location>
        <begin position="87"/>
        <end position="96"/>
    </location>
</feature>
<dbReference type="Pfam" id="PF00643">
    <property type="entry name" value="zf-B_box"/>
    <property type="match status" value="1"/>
</dbReference>
<dbReference type="InterPro" id="IPR017907">
    <property type="entry name" value="Znf_RING_CS"/>
</dbReference>
<dbReference type="RefSeq" id="XP_020845490.1">
    <property type="nucleotide sequence ID" value="XM_020989831.1"/>
</dbReference>
<evidence type="ECO:0000259" key="8">
    <source>
        <dbReference type="PROSITE" id="PS50119"/>
    </source>
</evidence>
<keyword evidence="3" id="KW-0862">Zinc</keyword>
<dbReference type="InterPro" id="IPR027370">
    <property type="entry name" value="Znf-RING_euk"/>
</dbReference>
<dbReference type="Pfam" id="PF13445">
    <property type="entry name" value="zf-RING_UBOX"/>
    <property type="match status" value="1"/>
</dbReference>
<organism evidence="9 10">
    <name type="scientific">Phascolarctos cinereus</name>
    <name type="common">Koala</name>
    <dbReference type="NCBI Taxonomy" id="38626"/>
    <lineage>
        <taxon>Eukaryota</taxon>
        <taxon>Metazoa</taxon>
        <taxon>Chordata</taxon>
        <taxon>Craniata</taxon>
        <taxon>Vertebrata</taxon>
        <taxon>Euteleostomi</taxon>
        <taxon>Mammalia</taxon>
        <taxon>Metatheria</taxon>
        <taxon>Diprotodontia</taxon>
        <taxon>Phascolarctidae</taxon>
        <taxon>Phascolarctos</taxon>
    </lineage>
</organism>
<dbReference type="PROSITE" id="PS50089">
    <property type="entry name" value="ZF_RING_2"/>
    <property type="match status" value="1"/>
</dbReference>
<dbReference type="PANTHER" id="PTHR24103">
    <property type="entry name" value="E3 UBIQUITIN-PROTEIN LIGASE TRIM"/>
    <property type="match status" value="1"/>
</dbReference>
<reference evidence="10" key="1">
    <citation type="submission" date="2025-08" db="UniProtKB">
        <authorList>
            <consortium name="RefSeq"/>
        </authorList>
    </citation>
    <scope>IDENTIFICATION</scope>
    <source>
        <tissue evidence="10">Spleen</tissue>
    </source>
</reference>
<dbReference type="Proteomes" id="UP000515140">
    <property type="component" value="Unplaced"/>
</dbReference>
<evidence type="ECO:0000256" key="6">
    <source>
        <dbReference type="SAM" id="MobiDB-lite"/>
    </source>
</evidence>
<sequence>MASKDIIEGHQNVLTCNVCQDQLTDPVVADCGHSVCQSCLSGSSEDSEPSSCRRCRAIFHSSLLVTALRRRRKLPPKKPVANKQHQQRPEGPNKCDTHQEVKKLFCVNDQTPLCVPCSQSQEHKTHTVQPIEEAAKLYKKKLQENLELINGNLKDIQKLMLEEKKIPRTWAVVWTEQVEMTRQTFEEKFQEISEFLSDEEEEVHSLVELDEEEDEMFEQLKEQEAQQEILNREKKRMSRFHLSHYRNELREMASDLEEKSQMPDTELLQDVEDTLRKSESLLFRTPKPFTPKLSESYCMELREFLRKFQESRLLQCHYPYELPDDDRKRTFTFADISSGQMYAIYTSGSLHYMNGRDLSITELKMDGLSEEQDDPIFSCYCLPIEREYSPSDFPPNPSIEWH</sequence>
<feature type="domain" description="RING-type" evidence="7">
    <location>
        <begin position="16"/>
        <end position="56"/>
    </location>
</feature>
<dbReference type="InterPro" id="IPR001841">
    <property type="entry name" value="Znf_RING"/>
</dbReference>
<dbReference type="SMART" id="SM00184">
    <property type="entry name" value="RING"/>
    <property type="match status" value="1"/>
</dbReference>
<name>A0A6P5KIL4_PHACI</name>
<evidence type="ECO:0000259" key="7">
    <source>
        <dbReference type="PROSITE" id="PS50089"/>
    </source>
</evidence>
<dbReference type="InterPro" id="IPR000315">
    <property type="entry name" value="Znf_B-box"/>
</dbReference>
<evidence type="ECO:0000256" key="1">
    <source>
        <dbReference type="ARBA" id="ARBA00022723"/>
    </source>
</evidence>
<dbReference type="InterPro" id="IPR050143">
    <property type="entry name" value="TRIM/RBCC"/>
</dbReference>
<dbReference type="GO" id="GO:0008270">
    <property type="term" value="F:zinc ion binding"/>
    <property type="evidence" value="ECO:0007669"/>
    <property type="project" value="UniProtKB-KW"/>
</dbReference>
<evidence type="ECO:0000256" key="3">
    <source>
        <dbReference type="ARBA" id="ARBA00022833"/>
    </source>
</evidence>
<dbReference type="SUPFAM" id="SSF57850">
    <property type="entry name" value="RING/U-box"/>
    <property type="match status" value="1"/>
</dbReference>
<keyword evidence="2 4" id="KW-0863">Zinc-finger</keyword>
<evidence type="ECO:0000256" key="2">
    <source>
        <dbReference type="ARBA" id="ARBA00022771"/>
    </source>
</evidence>
<evidence type="ECO:0000256" key="5">
    <source>
        <dbReference type="SAM" id="Coils"/>
    </source>
</evidence>
<keyword evidence="9" id="KW-1185">Reference proteome</keyword>
<accession>A0A6P5KIL4</accession>
<dbReference type="InParanoid" id="A0A6P5KIL4"/>
<evidence type="ECO:0000313" key="9">
    <source>
        <dbReference type="Proteomes" id="UP000515140"/>
    </source>
</evidence>
<dbReference type="GeneID" id="110210756"/>
<dbReference type="KEGG" id="pcw:110210756"/>
<feature type="domain" description="B box-type" evidence="8">
    <location>
        <begin position="90"/>
        <end position="131"/>
    </location>
</feature>
<feature type="coiled-coil region" evidence="5">
    <location>
        <begin position="206"/>
        <end position="262"/>
    </location>
</feature>
<dbReference type="Gene3D" id="3.30.160.60">
    <property type="entry name" value="Classic Zinc Finger"/>
    <property type="match status" value="1"/>
</dbReference>
<dbReference type="Gene3D" id="3.30.40.10">
    <property type="entry name" value="Zinc/RING finger domain, C3HC4 (zinc finger)"/>
    <property type="match status" value="1"/>
</dbReference>
<dbReference type="InterPro" id="IPR013083">
    <property type="entry name" value="Znf_RING/FYVE/PHD"/>
</dbReference>
<keyword evidence="1" id="KW-0479">Metal-binding</keyword>
<dbReference type="PROSITE" id="PS50119">
    <property type="entry name" value="ZF_BBOX"/>
    <property type="match status" value="1"/>
</dbReference>
<dbReference type="SMART" id="SM00336">
    <property type="entry name" value="BBOX"/>
    <property type="match status" value="1"/>
</dbReference>
<protein>
    <submittedName>
        <fullName evidence="10">E3 ubiquitin-protein ligase TRIM17-like</fullName>
    </submittedName>
</protein>
<dbReference type="PROSITE" id="PS00518">
    <property type="entry name" value="ZF_RING_1"/>
    <property type="match status" value="1"/>
</dbReference>
<proteinExistence type="predicted"/>
<evidence type="ECO:0000256" key="4">
    <source>
        <dbReference type="PROSITE-ProRule" id="PRU00024"/>
    </source>
</evidence>
<dbReference type="SUPFAM" id="SSF57845">
    <property type="entry name" value="B-box zinc-binding domain"/>
    <property type="match status" value="1"/>
</dbReference>
<gene>
    <name evidence="10" type="primary">LOC110210756</name>
</gene>
<dbReference type="AlphaFoldDB" id="A0A6P5KIL4"/>